<dbReference type="InterPro" id="IPR004861">
    <property type="entry name" value="Siw14-like"/>
</dbReference>
<keyword evidence="3" id="KW-1185">Reference proteome</keyword>
<reference evidence="2" key="1">
    <citation type="submission" date="2022-05" db="EMBL/GenBank/DDBJ databases">
        <title>The Musa troglodytarum L. genome provides insights into the mechanism of non-climacteric behaviour and enrichment of carotenoids.</title>
        <authorList>
            <person name="Wang J."/>
        </authorList>
    </citation>
    <scope>NUCLEOTIDE SEQUENCE</scope>
    <source>
        <tissue evidence="2">Leaf</tissue>
    </source>
</reference>
<dbReference type="PANTHER" id="PTHR31126">
    <property type="entry name" value="TYROSINE-PROTEIN PHOSPHATASE"/>
    <property type="match status" value="1"/>
</dbReference>
<dbReference type="Gene3D" id="3.90.190.10">
    <property type="entry name" value="Protein tyrosine phosphatase superfamily"/>
    <property type="match status" value="1"/>
</dbReference>
<dbReference type="EMBL" id="CP097509">
    <property type="protein sequence ID" value="URE14951.1"/>
    <property type="molecule type" value="Genomic_DNA"/>
</dbReference>
<proteinExistence type="predicted"/>
<dbReference type="AlphaFoldDB" id="A0A9E7GH02"/>
<evidence type="ECO:0000256" key="1">
    <source>
        <dbReference type="SAM" id="MobiDB-lite"/>
    </source>
</evidence>
<dbReference type="OrthoDB" id="6375174at2759"/>
<evidence type="ECO:0000313" key="2">
    <source>
        <dbReference type="EMBL" id="URE14951.1"/>
    </source>
</evidence>
<accession>A0A9E7GH02</accession>
<name>A0A9E7GH02_9LILI</name>
<protein>
    <submittedName>
        <fullName evidence="2">Phosphatase</fullName>
    </submittedName>
</protein>
<dbReference type="PANTHER" id="PTHR31126:SF48">
    <property type="entry name" value="INOSITOL PHOSPHATASE SIW14"/>
    <property type="match status" value="1"/>
</dbReference>
<dbReference type="Pfam" id="PF03162">
    <property type="entry name" value="Y_phosphatase2"/>
    <property type="match status" value="1"/>
</dbReference>
<evidence type="ECO:0000313" key="3">
    <source>
        <dbReference type="Proteomes" id="UP001055439"/>
    </source>
</evidence>
<sequence>MMEKTPERWSPSTHHPARDLEWHPPQVAVHPEAATTTISFRLDMGMARIPEEFLVQQAVEEDDCHRRRSPSSEVPAAVAEGVFVPPLNFAMVNDGVFRSGFPETTNFGFLETLKLRSIV</sequence>
<dbReference type="Proteomes" id="UP001055439">
    <property type="component" value="Chromosome 7"/>
</dbReference>
<dbReference type="InterPro" id="IPR029021">
    <property type="entry name" value="Prot-tyrosine_phosphatase-like"/>
</dbReference>
<dbReference type="GO" id="GO:0016791">
    <property type="term" value="F:phosphatase activity"/>
    <property type="evidence" value="ECO:0007669"/>
    <property type="project" value="TreeGrafter"/>
</dbReference>
<dbReference type="GO" id="GO:0005737">
    <property type="term" value="C:cytoplasm"/>
    <property type="evidence" value="ECO:0007669"/>
    <property type="project" value="TreeGrafter"/>
</dbReference>
<feature type="region of interest" description="Disordered" evidence="1">
    <location>
        <begin position="1"/>
        <end position="23"/>
    </location>
</feature>
<gene>
    <name evidence="2" type="ORF">MUK42_10771</name>
</gene>
<organism evidence="2 3">
    <name type="scientific">Musa troglodytarum</name>
    <name type="common">fe'i banana</name>
    <dbReference type="NCBI Taxonomy" id="320322"/>
    <lineage>
        <taxon>Eukaryota</taxon>
        <taxon>Viridiplantae</taxon>
        <taxon>Streptophyta</taxon>
        <taxon>Embryophyta</taxon>
        <taxon>Tracheophyta</taxon>
        <taxon>Spermatophyta</taxon>
        <taxon>Magnoliopsida</taxon>
        <taxon>Liliopsida</taxon>
        <taxon>Zingiberales</taxon>
        <taxon>Musaceae</taxon>
        <taxon>Musa</taxon>
    </lineage>
</organism>